<organism evidence="6">
    <name type="scientific">Sigmofec virus UA08Rod_5092</name>
    <dbReference type="NCBI Taxonomy" id="2929415"/>
    <lineage>
        <taxon>Viruses</taxon>
        <taxon>Monodnaviria</taxon>
        <taxon>Sangervirae</taxon>
        <taxon>Phixviricota</taxon>
        <taxon>Malgrandaviricetes</taxon>
        <taxon>Petitvirales</taxon>
        <taxon>Microviridae</taxon>
    </lineage>
</organism>
<protein>
    <submittedName>
        <fullName evidence="6">Major capsid protein</fullName>
    </submittedName>
</protein>
<evidence type="ECO:0000256" key="2">
    <source>
        <dbReference type="ARBA" id="ARBA00009963"/>
    </source>
</evidence>
<dbReference type="InterPro" id="IPR037002">
    <property type="entry name" value="Microviridae_protein_F_sf"/>
</dbReference>
<comment type="subcellular location">
    <subcellularLocation>
        <location evidence="1">Virion</location>
    </subcellularLocation>
</comment>
<evidence type="ECO:0000313" key="6">
    <source>
        <dbReference type="EMBL" id="UPW41201.1"/>
    </source>
</evidence>
<name>A0A976R5B6_9VIRU</name>
<keyword evidence="4" id="KW-0167">Capsid protein</keyword>
<dbReference type="InterPro" id="IPR003514">
    <property type="entry name" value="Microviridae_protein_F"/>
</dbReference>
<evidence type="ECO:0000256" key="5">
    <source>
        <dbReference type="ARBA" id="ARBA00022844"/>
    </source>
</evidence>
<dbReference type="InterPro" id="IPR016184">
    <property type="entry name" value="Capsid/spike_ssDNA_virus"/>
</dbReference>
<sequence>MSNSNFYRVTDVSQNAHFTKAMFSEAERSSMSCNPLHLTTLNAGDIVPIYCHEILPEQELSIDVDFVLRQTTIKTPTMGSMRADIIAFWVPNRIVNQSWKAVEGENYSGSWTAPSVSLVPLYNSSSGSVQVPIGSVADYYGFPTQQPIPASVLNLCHDLKFRGYVMIYNEFFRDQNYQPPIPLSTLNVFQGFFGSAVGSAVTPLDPVTTNVALSSNTKPDGSPGAGAVAHALYGSGSGVSTFAIPPRNASASSGSFRALMSPLKANKLHDYFTSVLPSPQKSNQAVFAPVSGYVKGTVPVTTSTSNNSSVVSGSPLRWQAIDGTGFPTGMTRYLYASGSSTPGGATIASNDDVAGTAGLLVMPSNLVLQSGSRLEGLELDVADIRMASAIQQVYEILARGGSRYKSIVASFFGVEVDDPFGDTPVRLGSISRELDLYQTAQTSESSSGGTPQGNLAAFGYTNSGGYLFSHRFLEHGYLHIFMVVRHRNVYSSYLSRDNFRLNMLDFYLPPLANISEQPVYTREINPFSTQPNGVFGYQEAWAEYRFEPDTVSGLMRTGVEGSLAIWNYADDFSSNLRIADGNWLKSNSQEVLDRSLAVSSSVAPQFKLAVRFNIKKDLPMPTFGVPGMDII</sequence>
<evidence type="ECO:0000256" key="4">
    <source>
        <dbReference type="ARBA" id="ARBA00022561"/>
    </source>
</evidence>
<dbReference type="GO" id="GO:0039615">
    <property type="term" value="C:T=1 icosahedral viral capsid"/>
    <property type="evidence" value="ECO:0007669"/>
    <property type="project" value="UniProtKB-KW"/>
</dbReference>
<dbReference type="EMBL" id="OM869556">
    <property type="protein sequence ID" value="UPW41201.1"/>
    <property type="molecule type" value="Genomic_DNA"/>
</dbReference>
<dbReference type="GO" id="GO:0005198">
    <property type="term" value="F:structural molecule activity"/>
    <property type="evidence" value="ECO:0007669"/>
    <property type="project" value="InterPro"/>
</dbReference>
<keyword evidence="5" id="KW-0946">Virion</keyword>
<evidence type="ECO:0000256" key="3">
    <source>
        <dbReference type="ARBA" id="ARBA00022431"/>
    </source>
</evidence>
<dbReference type="Pfam" id="PF02305">
    <property type="entry name" value="Phage_F"/>
    <property type="match status" value="2"/>
</dbReference>
<dbReference type="Gene3D" id="2.60.169.10">
    <property type="entry name" value="Microviridae F protein"/>
    <property type="match status" value="2"/>
</dbReference>
<dbReference type="SUPFAM" id="SSF88645">
    <property type="entry name" value="ssDNA viruses"/>
    <property type="match status" value="1"/>
</dbReference>
<proteinExistence type="inferred from homology"/>
<reference evidence="6" key="1">
    <citation type="submission" date="2022-02" db="EMBL/GenBank/DDBJ databases">
        <title>Towards deciphering the DNA virus diversity associated with rodent species in the families Cricetidae and Heteromyidae.</title>
        <authorList>
            <person name="Lund M."/>
            <person name="Larsen B.B."/>
            <person name="Gryseels S."/>
            <person name="Kraberger S."/>
            <person name="Rowsey D.M."/>
            <person name="Steger L."/>
            <person name="Yule K.M."/>
            <person name="Upham N.S."/>
            <person name="Worobey M."/>
            <person name="Van Doorslaer K."/>
            <person name="Varsani A."/>
        </authorList>
    </citation>
    <scope>NUCLEOTIDE SEQUENCE</scope>
    <source>
        <strain evidence="6">UA08Rod_5092</strain>
    </source>
</reference>
<comment type="similarity">
    <text evidence="2">Belongs to the microviridae F protein family.</text>
</comment>
<accession>A0A976R5B6</accession>
<keyword evidence="3" id="KW-1140">T=1 icosahedral capsid protein</keyword>
<evidence type="ECO:0000256" key="1">
    <source>
        <dbReference type="ARBA" id="ARBA00004328"/>
    </source>
</evidence>